<dbReference type="AlphaFoldDB" id="A0A8X7ZRI1"/>
<dbReference type="EMBL" id="JAAWWB010000011">
    <property type="protein sequence ID" value="KAG6771063.1"/>
    <property type="molecule type" value="Genomic_DNA"/>
</dbReference>
<keyword evidence="2" id="KW-1185">Reference proteome</keyword>
<evidence type="ECO:0000313" key="1">
    <source>
        <dbReference type="EMBL" id="KAG6771063.1"/>
    </source>
</evidence>
<name>A0A8X7ZRI1_POPTO</name>
<evidence type="ECO:0000313" key="2">
    <source>
        <dbReference type="Proteomes" id="UP000886885"/>
    </source>
</evidence>
<evidence type="ECO:0008006" key="3">
    <source>
        <dbReference type="Google" id="ProtNLM"/>
    </source>
</evidence>
<reference evidence="1" key="1">
    <citation type="journal article" date="2020" name="bioRxiv">
        <title>Hybrid origin of Populus tomentosa Carr. identified through genome sequencing and phylogenomic analysis.</title>
        <authorList>
            <person name="An X."/>
            <person name="Gao K."/>
            <person name="Chen Z."/>
            <person name="Li J."/>
            <person name="Yang X."/>
            <person name="Yang X."/>
            <person name="Zhou J."/>
            <person name="Guo T."/>
            <person name="Zhao T."/>
            <person name="Huang S."/>
            <person name="Miao D."/>
            <person name="Khan W.U."/>
            <person name="Rao P."/>
            <person name="Ye M."/>
            <person name="Lei B."/>
            <person name="Liao W."/>
            <person name="Wang J."/>
            <person name="Ji L."/>
            <person name="Li Y."/>
            <person name="Guo B."/>
            <person name="Mustafa N.S."/>
            <person name="Li S."/>
            <person name="Yun Q."/>
            <person name="Keller S.R."/>
            <person name="Mao J."/>
            <person name="Zhang R."/>
            <person name="Strauss S.H."/>
        </authorList>
    </citation>
    <scope>NUCLEOTIDE SEQUENCE</scope>
    <source>
        <strain evidence="1">GM15</strain>
        <tissue evidence="1">Leaf</tissue>
    </source>
</reference>
<proteinExistence type="predicted"/>
<accession>A0A8X7ZRI1</accession>
<dbReference type="OrthoDB" id="848672at2759"/>
<protein>
    <recommendedName>
        <fullName evidence="3">HMA domain-containing protein</fullName>
    </recommendedName>
</protein>
<organism evidence="1 2">
    <name type="scientific">Populus tomentosa</name>
    <name type="common">Chinese white poplar</name>
    <dbReference type="NCBI Taxonomy" id="118781"/>
    <lineage>
        <taxon>Eukaryota</taxon>
        <taxon>Viridiplantae</taxon>
        <taxon>Streptophyta</taxon>
        <taxon>Embryophyta</taxon>
        <taxon>Tracheophyta</taxon>
        <taxon>Spermatophyta</taxon>
        <taxon>Magnoliopsida</taxon>
        <taxon>eudicotyledons</taxon>
        <taxon>Gunneridae</taxon>
        <taxon>Pentapetalae</taxon>
        <taxon>rosids</taxon>
        <taxon>fabids</taxon>
        <taxon>Malpighiales</taxon>
        <taxon>Salicaceae</taxon>
        <taxon>Saliceae</taxon>
        <taxon>Populus</taxon>
    </lineage>
</organism>
<sequence length="130" mass="14352">MVIKVDLGCEKCHKKIKKVLCAIPQDHVVITFVCQQYLHIVMYLVEGQSVIYGEMDVVVAEVGVTMCAEVHMFVKSTIPRHAKSCKGKVQKTDGLSQRPASTIGFKSSGHDAWAFVLLHVWSANMGGFTT</sequence>
<dbReference type="Proteomes" id="UP000886885">
    <property type="component" value="Chromosome 6A"/>
</dbReference>
<gene>
    <name evidence="1" type="ORF">POTOM_022408</name>
</gene>
<comment type="caution">
    <text evidence="1">The sequence shown here is derived from an EMBL/GenBank/DDBJ whole genome shotgun (WGS) entry which is preliminary data.</text>
</comment>